<evidence type="ECO:0000313" key="1">
    <source>
        <dbReference type="EMBL" id="CAB4160243.1"/>
    </source>
</evidence>
<protein>
    <submittedName>
        <fullName evidence="1">Uncharacterized protein</fullName>
    </submittedName>
</protein>
<gene>
    <name evidence="1" type="ORF">UFOVP723_113</name>
</gene>
<reference evidence="1" key="1">
    <citation type="submission" date="2020-04" db="EMBL/GenBank/DDBJ databases">
        <authorList>
            <person name="Chiriac C."/>
            <person name="Salcher M."/>
            <person name="Ghai R."/>
            <person name="Kavagutti S V."/>
        </authorList>
    </citation>
    <scope>NUCLEOTIDE SEQUENCE</scope>
</reference>
<name>A0A6J5NN33_9CAUD</name>
<accession>A0A6J5NN33</accession>
<organism evidence="1">
    <name type="scientific">uncultured Caudovirales phage</name>
    <dbReference type="NCBI Taxonomy" id="2100421"/>
    <lineage>
        <taxon>Viruses</taxon>
        <taxon>Duplodnaviria</taxon>
        <taxon>Heunggongvirae</taxon>
        <taxon>Uroviricota</taxon>
        <taxon>Caudoviricetes</taxon>
        <taxon>Peduoviridae</taxon>
        <taxon>Maltschvirus</taxon>
        <taxon>Maltschvirus maltsch</taxon>
    </lineage>
</organism>
<dbReference type="EMBL" id="LR796697">
    <property type="protein sequence ID" value="CAB4160243.1"/>
    <property type="molecule type" value="Genomic_DNA"/>
</dbReference>
<sequence length="83" mass="9151">MKKIKVPAKVKKANFDKLTNWFTQSNAETAAALFGTNTSKIIIALDGTGYMVGFGSNKNDGFGDGHLKFIKMRKIEDGIYSFI</sequence>
<proteinExistence type="predicted"/>